<dbReference type="RefSeq" id="WP_185056626.1">
    <property type="nucleotide sequence ID" value="NZ_BAABIX010000041.1"/>
</dbReference>
<keyword evidence="2 7" id="KW-0378">Hydrolase</keyword>
<dbReference type="Gene3D" id="3.20.20.300">
    <property type="entry name" value="Glycoside hydrolase, family 3, N-terminal domain"/>
    <property type="match status" value="1"/>
</dbReference>
<gene>
    <name evidence="7" type="ORF">HNP84_009573</name>
</gene>
<accession>A0A840PLI7</accession>
<feature type="domain" description="Fibronectin type III-like" evidence="6">
    <location>
        <begin position="593"/>
        <end position="663"/>
    </location>
</feature>
<evidence type="ECO:0000313" key="7">
    <source>
        <dbReference type="EMBL" id="MBB5139809.1"/>
    </source>
</evidence>
<evidence type="ECO:0000313" key="8">
    <source>
        <dbReference type="Proteomes" id="UP000578449"/>
    </source>
</evidence>
<dbReference type="EMBL" id="JACHGN010000033">
    <property type="protein sequence ID" value="MBB5139809.1"/>
    <property type="molecule type" value="Genomic_DNA"/>
</dbReference>
<evidence type="ECO:0000256" key="3">
    <source>
        <dbReference type="ARBA" id="ARBA00058905"/>
    </source>
</evidence>
<comment type="function">
    <text evidence="3">Catalyzes the hydrolysis of a non-reducing terminal alpha-L-arabinopyranosidic linkage in ginsenoside Rb2 (alpha-L-arabinopyranosyl-(1-&gt;6)-alpha-D-glucopyranosyl) to release alpha-D-glucopyranosyl (Rd). It is not able to hydrolyze alpha-L-arabinofuranosyl-(1-&gt;6)-alpha-D-glucopyranosyl (Rc).</text>
</comment>
<dbReference type="InterPro" id="IPR036962">
    <property type="entry name" value="Glyco_hydro_3_N_sf"/>
</dbReference>
<name>A0A840PLI7_9ACTN</name>
<dbReference type="FunFam" id="2.60.40.10:FF:000495">
    <property type="entry name" value="Periplasmic beta-glucosidase"/>
    <property type="match status" value="1"/>
</dbReference>
<dbReference type="InterPro" id="IPR026891">
    <property type="entry name" value="Fn3-like"/>
</dbReference>
<dbReference type="InterPro" id="IPR002772">
    <property type="entry name" value="Glyco_hydro_3_C"/>
</dbReference>
<dbReference type="Proteomes" id="UP000578449">
    <property type="component" value="Unassembled WGS sequence"/>
</dbReference>
<dbReference type="GO" id="GO:0005975">
    <property type="term" value="P:carbohydrate metabolic process"/>
    <property type="evidence" value="ECO:0007669"/>
    <property type="project" value="InterPro"/>
</dbReference>
<dbReference type="InterPro" id="IPR050288">
    <property type="entry name" value="Cellulose_deg_GH3"/>
</dbReference>
<evidence type="ECO:0000256" key="4">
    <source>
        <dbReference type="ARBA" id="ARBA00074219"/>
    </source>
</evidence>
<dbReference type="AlphaFoldDB" id="A0A840PLI7"/>
<feature type="compositionally biased region" description="Basic and acidic residues" evidence="5">
    <location>
        <begin position="1"/>
        <end position="11"/>
    </location>
</feature>
<organism evidence="7 8">
    <name type="scientific">Thermocatellispora tengchongensis</name>
    <dbReference type="NCBI Taxonomy" id="1073253"/>
    <lineage>
        <taxon>Bacteria</taxon>
        <taxon>Bacillati</taxon>
        <taxon>Actinomycetota</taxon>
        <taxon>Actinomycetes</taxon>
        <taxon>Streptosporangiales</taxon>
        <taxon>Streptosporangiaceae</taxon>
        <taxon>Thermocatellispora</taxon>
    </lineage>
</organism>
<dbReference type="InterPro" id="IPR017853">
    <property type="entry name" value="GH"/>
</dbReference>
<dbReference type="Pfam" id="PF00933">
    <property type="entry name" value="Glyco_hydro_3"/>
    <property type="match status" value="1"/>
</dbReference>
<dbReference type="PANTHER" id="PTHR42715">
    <property type="entry name" value="BETA-GLUCOSIDASE"/>
    <property type="match status" value="1"/>
</dbReference>
<dbReference type="SMART" id="SM01217">
    <property type="entry name" value="Fn3_like"/>
    <property type="match status" value="1"/>
</dbReference>
<comment type="caution">
    <text evidence="7">The sequence shown here is derived from an EMBL/GenBank/DDBJ whole genome shotgun (WGS) entry which is preliminary data.</text>
</comment>
<dbReference type="Gene3D" id="3.40.50.1700">
    <property type="entry name" value="Glycoside hydrolase family 3 C-terminal domain"/>
    <property type="match status" value="1"/>
</dbReference>
<dbReference type="Pfam" id="PF01915">
    <property type="entry name" value="Glyco_hydro_3_C"/>
    <property type="match status" value="1"/>
</dbReference>
<evidence type="ECO:0000259" key="6">
    <source>
        <dbReference type="SMART" id="SM01217"/>
    </source>
</evidence>
<dbReference type="GO" id="GO:0008422">
    <property type="term" value="F:beta-glucosidase activity"/>
    <property type="evidence" value="ECO:0007669"/>
    <property type="project" value="UniProtKB-ARBA"/>
</dbReference>
<dbReference type="PRINTS" id="PR00133">
    <property type="entry name" value="GLHYDRLASE3"/>
</dbReference>
<proteinExistence type="inferred from homology"/>
<dbReference type="PANTHER" id="PTHR42715:SF10">
    <property type="entry name" value="BETA-GLUCOSIDASE"/>
    <property type="match status" value="1"/>
</dbReference>
<evidence type="ECO:0000256" key="5">
    <source>
        <dbReference type="SAM" id="MobiDB-lite"/>
    </source>
</evidence>
<keyword evidence="8" id="KW-1185">Reference proteome</keyword>
<dbReference type="InterPro" id="IPR013783">
    <property type="entry name" value="Ig-like_fold"/>
</dbReference>
<dbReference type="Gene3D" id="2.60.40.10">
    <property type="entry name" value="Immunoglobulins"/>
    <property type="match status" value="1"/>
</dbReference>
<sequence>MTTHHDDDRPAADASQAAPLSGIPAERKASLLSGRNFWETEALEEAGIAAIAMADGPYGLRHQSGHHDNLALFESDKATCFPPGVAIGSSWDPAMAARLGTALGKEAAAQGVDVVLGPGVNIKRSPLCGRNFEYYSEDPHLSGVLGAAFTRALQAEGPGASVKHFAANNQETNRQTISSDVDERTLREIYLPAFEHIVTEARPATVMASYNKINGVSASENRWLLTEVLRGEWGFEGVVVSDWSAVTDRVAALKAGLDLEMPGGDMGHDEDVLTALRSGEVSESHVDASVARIAALARRKVTSAAAVDYEEHHRIARQIAQECAVLLRNEDQVLPIPGGVHVAVIGAFAEHPRYQGGGSAHVNATRVDRPIDEIRTIAAEVGATVGYTPGFVLDGPRDERLVSDAIAAARSADIAVVFAGLSEQRESEGFDRDTIDLPPAQVELIREVAAAAHRTVVVLANGGIVSLEGWHDDVHAILEGFLLGQGGGHAVADILFGRVNPSGHLAESIPIRLQDHPSWLNFPGEQGHVRYGEGVLVGYRYFSTAGTPVRYPFGHGLSYTTFETRALRVTRKGADSATAEVVVTNTGTRAGKHVVQVYVATEAGPVRRPLRELRGFAKVRLDPGETATVEIDLPRRAFAYWDVRVGRWAVAPGDYRIEVCADANTVLRSSTLTLQGERIATELTMDTPVGAWFEHPGVGSKVMDALGLTGAPITEEQMAMIASMTMRQFIGISGLDVSTDALRSLMAASRPA</sequence>
<dbReference type="SUPFAM" id="SSF52279">
    <property type="entry name" value="Beta-D-glucan exohydrolase, C-terminal domain"/>
    <property type="match status" value="1"/>
</dbReference>
<protein>
    <recommendedName>
        <fullName evidence="4">Exo-alpha-(1-&gt;6)-L-arabinopyranosidase</fullName>
    </recommendedName>
</protein>
<dbReference type="InterPro" id="IPR001764">
    <property type="entry name" value="Glyco_hydro_3_N"/>
</dbReference>
<feature type="region of interest" description="Disordered" evidence="5">
    <location>
        <begin position="1"/>
        <end position="20"/>
    </location>
</feature>
<evidence type="ECO:0000256" key="1">
    <source>
        <dbReference type="ARBA" id="ARBA00005336"/>
    </source>
</evidence>
<keyword evidence="7" id="KW-0326">Glycosidase</keyword>
<dbReference type="SUPFAM" id="SSF51445">
    <property type="entry name" value="(Trans)glycosidases"/>
    <property type="match status" value="1"/>
</dbReference>
<dbReference type="InterPro" id="IPR036881">
    <property type="entry name" value="Glyco_hydro_3_C_sf"/>
</dbReference>
<dbReference type="Pfam" id="PF14310">
    <property type="entry name" value="Fn3-like"/>
    <property type="match status" value="1"/>
</dbReference>
<reference evidence="7 8" key="1">
    <citation type="submission" date="2020-08" db="EMBL/GenBank/DDBJ databases">
        <title>Genomic Encyclopedia of Type Strains, Phase IV (KMG-IV): sequencing the most valuable type-strain genomes for metagenomic binning, comparative biology and taxonomic classification.</title>
        <authorList>
            <person name="Goeker M."/>
        </authorList>
    </citation>
    <scope>NUCLEOTIDE SEQUENCE [LARGE SCALE GENOMIC DNA]</scope>
    <source>
        <strain evidence="7 8">DSM 45615</strain>
    </source>
</reference>
<comment type="similarity">
    <text evidence="1">Belongs to the glycosyl hydrolase 3 family.</text>
</comment>
<evidence type="ECO:0000256" key="2">
    <source>
        <dbReference type="ARBA" id="ARBA00022801"/>
    </source>
</evidence>